<proteinExistence type="predicted"/>
<dbReference type="PANTHER" id="PTHR23112">
    <property type="entry name" value="G PROTEIN-COUPLED RECEPTOR 157-RELATED"/>
    <property type="match status" value="1"/>
</dbReference>
<keyword evidence="7" id="KW-1185">Reference proteome</keyword>
<accession>A0ABR4N0R0</accession>
<evidence type="ECO:0000256" key="3">
    <source>
        <dbReference type="ARBA" id="ARBA00022989"/>
    </source>
</evidence>
<feature type="transmembrane region" description="Helical" evidence="5">
    <location>
        <begin position="200"/>
        <end position="219"/>
    </location>
</feature>
<dbReference type="Gene3D" id="1.20.1070.10">
    <property type="entry name" value="Rhodopsin 7-helix transmembrane proteins"/>
    <property type="match status" value="1"/>
</dbReference>
<protein>
    <recommendedName>
        <fullName evidence="8">G-protein coupled receptors family 2 profile 2 domain-containing protein</fullName>
    </recommendedName>
</protein>
<dbReference type="SUPFAM" id="SSF81321">
    <property type="entry name" value="Family A G protein-coupled receptor-like"/>
    <property type="match status" value="1"/>
</dbReference>
<feature type="transmembrane region" description="Helical" evidence="5">
    <location>
        <begin position="69"/>
        <end position="94"/>
    </location>
</feature>
<evidence type="ECO:0000256" key="1">
    <source>
        <dbReference type="ARBA" id="ARBA00004141"/>
    </source>
</evidence>
<dbReference type="EMBL" id="JADGIZ020000052">
    <property type="protein sequence ID" value="KAL2913069.1"/>
    <property type="molecule type" value="Genomic_DNA"/>
</dbReference>
<reference evidence="6 7" key="1">
    <citation type="submission" date="2023-09" db="EMBL/GenBank/DDBJ databases">
        <title>Pangenome analysis of Batrachochytrium dendrobatidis and related Chytrids.</title>
        <authorList>
            <person name="Yacoub M.N."/>
            <person name="Stajich J.E."/>
            <person name="James T.Y."/>
        </authorList>
    </citation>
    <scope>NUCLEOTIDE SEQUENCE [LARGE SCALE GENOMIC DNA]</scope>
    <source>
        <strain evidence="6 7">JEL0888</strain>
    </source>
</reference>
<feature type="transmembrane region" description="Helical" evidence="5">
    <location>
        <begin position="158"/>
        <end position="179"/>
    </location>
</feature>
<evidence type="ECO:0000256" key="5">
    <source>
        <dbReference type="SAM" id="Phobius"/>
    </source>
</evidence>
<dbReference type="Proteomes" id="UP001527925">
    <property type="component" value="Unassembled WGS sequence"/>
</dbReference>
<keyword evidence="2 5" id="KW-0812">Transmembrane</keyword>
<gene>
    <name evidence="6" type="ORF">HK105_207414</name>
</gene>
<evidence type="ECO:0000256" key="4">
    <source>
        <dbReference type="ARBA" id="ARBA00023136"/>
    </source>
</evidence>
<comment type="subcellular location">
    <subcellularLocation>
        <location evidence="1">Membrane</location>
        <topology evidence="1">Multi-pass membrane protein</topology>
    </subcellularLocation>
</comment>
<feature type="transmembrane region" description="Helical" evidence="5">
    <location>
        <begin position="106"/>
        <end position="126"/>
    </location>
</feature>
<dbReference type="PANTHER" id="PTHR23112:SF0">
    <property type="entry name" value="TRANSMEMBRANE PROTEIN 116"/>
    <property type="match status" value="1"/>
</dbReference>
<keyword evidence="3 5" id="KW-1133">Transmembrane helix</keyword>
<evidence type="ECO:0000256" key="2">
    <source>
        <dbReference type="ARBA" id="ARBA00022692"/>
    </source>
</evidence>
<evidence type="ECO:0000313" key="7">
    <source>
        <dbReference type="Proteomes" id="UP001527925"/>
    </source>
</evidence>
<comment type="caution">
    <text evidence="6">The sequence shown here is derived from an EMBL/GenBank/DDBJ whole genome shotgun (WGS) entry which is preliminary data.</text>
</comment>
<evidence type="ECO:0000313" key="6">
    <source>
        <dbReference type="EMBL" id="KAL2913069.1"/>
    </source>
</evidence>
<feature type="transmembrane region" description="Helical" evidence="5">
    <location>
        <begin position="239"/>
        <end position="265"/>
    </location>
</feature>
<evidence type="ECO:0008006" key="8">
    <source>
        <dbReference type="Google" id="ProtNLM"/>
    </source>
</evidence>
<organism evidence="6 7">
    <name type="scientific">Polyrhizophydium stewartii</name>
    <dbReference type="NCBI Taxonomy" id="2732419"/>
    <lineage>
        <taxon>Eukaryota</taxon>
        <taxon>Fungi</taxon>
        <taxon>Fungi incertae sedis</taxon>
        <taxon>Chytridiomycota</taxon>
        <taxon>Chytridiomycota incertae sedis</taxon>
        <taxon>Chytridiomycetes</taxon>
        <taxon>Rhizophydiales</taxon>
        <taxon>Rhizophydiales incertae sedis</taxon>
        <taxon>Polyrhizophydium</taxon>
    </lineage>
</organism>
<sequence length="274" mass="30518">MGRPSGLALCSAARTQGFMKDRKSYSNPTGHIILTLCVLDLLDSVARFAGRWTLEWGPGSAICQPQAAFFVFSSLSSALLSLMLALNAMFLVVFEGSVDMIHKYEWFTIAATILFSAGMSVIPLFLQPILGVRMYGDANLWCWIVSVYSQYQIYFTFMWIRGVIVIAIIALGCIHYKLAKLGARMSLANSSNSWSNDLRKFVIGRLVAYLIAFIVTRLPTSVNRVTEIVAGSPIYEMSLFQAGFLPARGMFDFLANFLFSMWVWFRGIGTVTLS</sequence>
<name>A0ABR4N0R0_9FUNG</name>
<keyword evidence="4 5" id="KW-0472">Membrane</keyword>